<accession>A0ABS2UI04</accession>
<organism evidence="11 12">
    <name type="scientific">Leptospira ainlahdjerensis</name>
    <dbReference type="NCBI Taxonomy" id="2810033"/>
    <lineage>
        <taxon>Bacteria</taxon>
        <taxon>Pseudomonadati</taxon>
        <taxon>Spirochaetota</taxon>
        <taxon>Spirochaetia</taxon>
        <taxon>Leptospirales</taxon>
        <taxon>Leptospiraceae</taxon>
        <taxon>Leptospira</taxon>
    </lineage>
</organism>
<evidence type="ECO:0000256" key="8">
    <source>
        <dbReference type="SAM" id="Phobius"/>
    </source>
</evidence>
<evidence type="ECO:0000259" key="9">
    <source>
        <dbReference type="PROSITE" id="PS50109"/>
    </source>
</evidence>
<feature type="transmembrane region" description="Helical" evidence="8">
    <location>
        <begin position="310"/>
        <end position="332"/>
    </location>
</feature>
<dbReference type="InterPro" id="IPR003661">
    <property type="entry name" value="HisK_dim/P_dom"/>
</dbReference>
<dbReference type="CDD" id="cd00082">
    <property type="entry name" value="HisKA"/>
    <property type="match status" value="1"/>
</dbReference>
<dbReference type="InterPro" id="IPR011006">
    <property type="entry name" value="CheY-like_superfamily"/>
</dbReference>
<dbReference type="EC" id="2.7.13.3" evidence="2"/>
<keyword evidence="7" id="KW-0175">Coiled coil</keyword>
<evidence type="ECO:0000256" key="7">
    <source>
        <dbReference type="SAM" id="Coils"/>
    </source>
</evidence>
<evidence type="ECO:0000256" key="4">
    <source>
        <dbReference type="ARBA" id="ARBA00022679"/>
    </source>
</evidence>
<dbReference type="Gene3D" id="2.60.120.260">
    <property type="entry name" value="Galactose-binding domain-like"/>
    <property type="match status" value="1"/>
</dbReference>
<dbReference type="Proteomes" id="UP000724686">
    <property type="component" value="Unassembled WGS sequence"/>
</dbReference>
<dbReference type="InterPro" id="IPR008979">
    <property type="entry name" value="Galactose-bd-like_sf"/>
</dbReference>
<keyword evidence="4" id="KW-0808">Transferase</keyword>
<comment type="catalytic activity">
    <reaction evidence="1">
        <text>ATP + protein L-histidine = ADP + protein N-phospho-L-histidine.</text>
        <dbReference type="EC" id="2.7.13.3"/>
    </reaction>
</comment>
<feature type="transmembrane region" description="Helical" evidence="8">
    <location>
        <begin position="280"/>
        <end position="298"/>
    </location>
</feature>
<evidence type="ECO:0000256" key="1">
    <source>
        <dbReference type="ARBA" id="ARBA00000085"/>
    </source>
</evidence>
<comment type="caution">
    <text evidence="11">The sequence shown here is derived from an EMBL/GenBank/DDBJ whole genome shotgun (WGS) entry which is preliminary data.</text>
</comment>
<keyword evidence="8" id="KW-0472">Membrane</keyword>
<sequence length="1046" mass="118524">MFVIKNRLNKALRFLILFFLFFVSCDRIFFTVKPPKVQHGVLNLGSDWNFSSKGRLSLDGEWEFYWNRLYSEIKESADSQNNSPLLPTEFINVPDSWTNYSRDGKNYPDFGYATYRIYVILDNPQNNVAIKMLEAATAYNLYVNGVKVLSSGTVGTSAETSNPLYRPAVSAPISLEKKNEIVVEVSNFSHSKGGVWAKVLIGTHEELSTLRERTIWLDLFITGGLFIGVFYHLSLFLLLRRELSHFYFTLIGLVAIVRIVLTGERLLFTLLPNFDFNLSYRLELLSVYIGGFILALFLRSMFPNEFHKKAAYTFVAAFSLLSGIVLVTDLAFYSKTLLLFSFFVFIECVYIVYVLIRAIKNKRVGAWIGFLICFLLFLIIINDLLYANMVINTSYFISYGISIFFIAQAFIISKQFAISYYLSQKLSGDLQISNDRLISLDKLKDEFLATTSHELRTPLQGIIGIADSLKRGAGGALSFFVERQLGMIVSSGERLSNLVNDIQDFSKLKHSDLNLRKIPVDGKQAADFTLNLNRVNVDPSKILLLNEIEAGFPPLLADENRLQQILQNLIGNAVKFTESGKITVSAKQIDDNTAEISVTDTGIGIPEDQQNRIFEFFERVQSGDAGNAGGTGLGLTISRALVSLHGGELNVDSEVDKGSRFYFTIPISKSAPDSQIKDNNRNYASFGASELVSNENPQWKEKNPQKRIRILVVDDEPVNLEVIQNYLSLRNMECHVVQSGSEALELLNQDSDFQAVILDVMMPRLSGLEVAKEIRTRLSPIELPILMVSAKNRDSDLISALKAGANDYLIKPFDFEQLMYRVNNLLQLAQAHKDRIEQENEKREAIQQVRQKINIDLHDHLGAKLIDLKFLSEELLSGTIQPDRNLFEKIHGTVNQSIGMLREQMLRIEDLNLVSENFITGINLVLLRRYSDAGREIDFQCEDELLKIFDSYKDEASLMEFFGIINEVTNNDLKYGKGISIWNFSMKDKEIRMNMSSGSDYKLANNRSGRGTENLIERIVKLDGRMEMSLLQDVYSIGLQIRADRF</sequence>
<dbReference type="PROSITE" id="PS50110">
    <property type="entry name" value="RESPONSE_REGULATORY"/>
    <property type="match status" value="1"/>
</dbReference>
<keyword evidence="8" id="KW-0812">Transmembrane</keyword>
<evidence type="ECO:0000256" key="2">
    <source>
        <dbReference type="ARBA" id="ARBA00012438"/>
    </source>
</evidence>
<keyword evidence="8" id="KW-1133">Transmembrane helix</keyword>
<dbReference type="SUPFAM" id="SSF47384">
    <property type="entry name" value="Homodimeric domain of signal transducing histidine kinase"/>
    <property type="match status" value="1"/>
</dbReference>
<evidence type="ECO:0000256" key="5">
    <source>
        <dbReference type="ARBA" id="ARBA00022777"/>
    </source>
</evidence>
<keyword evidence="12" id="KW-1185">Reference proteome</keyword>
<dbReference type="PANTHER" id="PTHR43047:SF72">
    <property type="entry name" value="OSMOSENSING HISTIDINE PROTEIN KINASE SLN1"/>
    <property type="match status" value="1"/>
</dbReference>
<dbReference type="Gene3D" id="1.10.287.130">
    <property type="match status" value="1"/>
</dbReference>
<reference evidence="11 12" key="1">
    <citation type="submission" date="2021-02" db="EMBL/GenBank/DDBJ databases">
        <title>Leptospira ainlahdjerensis sp. nov., Leptospira ainazelensis sp. nov., Leptospira abararensis sp. nov. and Leptospira chreensis sp. nov., four new species isolated from water sources in Algeria.</title>
        <authorList>
            <person name="Amara Korba A."/>
            <person name="Kainiu M."/>
            <person name="Vincent A.T."/>
            <person name="Mariet J.-F."/>
            <person name="Veyrier F.J."/>
            <person name="Goarant C."/>
            <person name="Picardeau M."/>
        </authorList>
    </citation>
    <scope>NUCLEOTIDE SEQUENCE [LARGE SCALE GENOMIC DNA]</scope>
    <source>
        <strain evidence="11 12">201903070</strain>
    </source>
</reference>
<protein>
    <recommendedName>
        <fullName evidence="2">histidine kinase</fullName>
        <ecNumber evidence="2">2.7.13.3</ecNumber>
    </recommendedName>
</protein>
<name>A0ABS2UI04_9LEPT</name>
<dbReference type="RefSeq" id="WP_205280555.1">
    <property type="nucleotide sequence ID" value="NZ_JAFFPU010000061.1"/>
</dbReference>
<feature type="domain" description="Response regulatory" evidence="10">
    <location>
        <begin position="709"/>
        <end position="826"/>
    </location>
</feature>
<dbReference type="InterPro" id="IPR003594">
    <property type="entry name" value="HATPase_dom"/>
</dbReference>
<gene>
    <name evidence="11" type="ORF">JWG45_15515</name>
</gene>
<feature type="transmembrane region" description="Helical" evidence="8">
    <location>
        <begin position="246"/>
        <end position="268"/>
    </location>
</feature>
<dbReference type="SMART" id="SM00387">
    <property type="entry name" value="HATPase_c"/>
    <property type="match status" value="1"/>
</dbReference>
<dbReference type="PROSITE" id="PS50109">
    <property type="entry name" value="HIS_KIN"/>
    <property type="match status" value="1"/>
</dbReference>
<dbReference type="SUPFAM" id="SSF55874">
    <property type="entry name" value="ATPase domain of HSP90 chaperone/DNA topoisomerase II/histidine kinase"/>
    <property type="match status" value="1"/>
</dbReference>
<feature type="transmembrane region" description="Helical" evidence="8">
    <location>
        <begin position="338"/>
        <end position="356"/>
    </location>
</feature>
<dbReference type="PRINTS" id="PR00344">
    <property type="entry name" value="BCTRLSENSOR"/>
</dbReference>
<dbReference type="Pfam" id="PF07695">
    <property type="entry name" value="7TMR-DISM_7TM"/>
    <property type="match status" value="1"/>
</dbReference>
<dbReference type="InterPro" id="IPR001789">
    <property type="entry name" value="Sig_transdc_resp-reg_receiver"/>
</dbReference>
<proteinExistence type="predicted"/>
<keyword evidence="5" id="KW-0418">Kinase</keyword>
<dbReference type="CDD" id="cd17574">
    <property type="entry name" value="REC_OmpR"/>
    <property type="match status" value="1"/>
</dbReference>
<dbReference type="InterPro" id="IPR005467">
    <property type="entry name" value="His_kinase_dom"/>
</dbReference>
<dbReference type="SMART" id="SM00448">
    <property type="entry name" value="REC"/>
    <property type="match status" value="1"/>
</dbReference>
<dbReference type="Gene3D" id="3.40.50.2300">
    <property type="match status" value="1"/>
</dbReference>
<dbReference type="Gene3D" id="3.30.565.10">
    <property type="entry name" value="Histidine kinase-like ATPase, C-terminal domain"/>
    <property type="match status" value="1"/>
</dbReference>
<dbReference type="InterPro" id="IPR036097">
    <property type="entry name" value="HisK_dim/P_sf"/>
</dbReference>
<evidence type="ECO:0000313" key="12">
    <source>
        <dbReference type="Proteomes" id="UP000724686"/>
    </source>
</evidence>
<feature type="modified residue" description="4-aspartylphosphate" evidence="6">
    <location>
        <position position="759"/>
    </location>
</feature>
<dbReference type="PANTHER" id="PTHR43047">
    <property type="entry name" value="TWO-COMPONENT HISTIDINE PROTEIN KINASE"/>
    <property type="match status" value="1"/>
</dbReference>
<dbReference type="PROSITE" id="PS51257">
    <property type="entry name" value="PROKAR_LIPOPROTEIN"/>
    <property type="match status" value="1"/>
</dbReference>
<dbReference type="SMART" id="SM00388">
    <property type="entry name" value="HisKA"/>
    <property type="match status" value="1"/>
</dbReference>
<dbReference type="SUPFAM" id="SSF49785">
    <property type="entry name" value="Galactose-binding domain-like"/>
    <property type="match status" value="1"/>
</dbReference>
<dbReference type="InterPro" id="IPR004358">
    <property type="entry name" value="Sig_transdc_His_kin-like_C"/>
</dbReference>
<evidence type="ECO:0000259" key="10">
    <source>
        <dbReference type="PROSITE" id="PS50110"/>
    </source>
</evidence>
<dbReference type="InterPro" id="IPR036890">
    <property type="entry name" value="HATPase_C_sf"/>
</dbReference>
<dbReference type="Pfam" id="PF00512">
    <property type="entry name" value="HisKA"/>
    <property type="match status" value="1"/>
</dbReference>
<dbReference type="Pfam" id="PF00072">
    <property type="entry name" value="Response_reg"/>
    <property type="match status" value="1"/>
</dbReference>
<dbReference type="InterPro" id="IPR011623">
    <property type="entry name" value="7TMR_DISM_rcpt_extracell_dom1"/>
</dbReference>
<evidence type="ECO:0000313" key="11">
    <source>
        <dbReference type="EMBL" id="MBM9578555.1"/>
    </source>
</evidence>
<feature type="coiled-coil region" evidence="7">
    <location>
        <begin position="822"/>
        <end position="856"/>
    </location>
</feature>
<evidence type="ECO:0000256" key="3">
    <source>
        <dbReference type="ARBA" id="ARBA00022553"/>
    </source>
</evidence>
<dbReference type="EMBL" id="JAFFPU010000061">
    <property type="protein sequence ID" value="MBM9578555.1"/>
    <property type="molecule type" value="Genomic_DNA"/>
</dbReference>
<dbReference type="CDD" id="cd16922">
    <property type="entry name" value="HATPase_EvgS-ArcB-TorS-like"/>
    <property type="match status" value="1"/>
</dbReference>
<evidence type="ECO:0000256" key="6">
    <source>
        <dbReference type="PROSITE-ProRule" id="PRU00169"/>
    </source>
</evidence>
<dbReference type="SUPFAM" id="SSF52172">
    <property type="entry name" value="CheY-like"/>
    <property type="match status" value="1"/>
</dbReference>
<feature type="domain" description="Histidine kinase" evidence="9">
    <location>
        <begin position="450"/>
        <end position="669"/>
    </location>
</feature>
<feature type="transmembrane region" description="Helical" evidence="8">
    <location>
        <begin position="215"/>
        <end position="239"/>
    </location>
</feature>
<keyword evidence="3 6" id="KW-0597">Phosphoprotein</keyword>
<dbReference type="Pfam" id="PF02518">
    <property type="entry name" value="HATPase_c"/>
    <property type="match status" value="1"/>
</dbReference>
<feature type="transmembrane region" description="Helical" evidence="8">
    <location>
        <begin position="368"/>
        <end position="387"/>
    </location>
</feature>